<organism evidence="7 8">
    <name type="scientific">Scheffersomyces stipitis (strain ATCC 58785 / CBS 6054 / NBRC 10063 / NRRL Y-11545)</name>
    <name type="common">Yeast</name>
    <name type="synonym">Pichia stipitis</name>
    <dbReference type="NCBI Taxonomy" id="322104"/>
    <lineage>
        <taxon>Eukaryota</taxon>
        <taxon>Fungi</taxon>
        <taxon>Dikarya</taxon>
        <taxon>Ascomycota</taxon>
        <taxon>Saccharomycotina</taxon>
        <taxon>Pichiomycetes</taxon>
        <taxon>Debaryomycetaceae</taxon>
        <taxon>Scheffersomyces</taxon>
    </lineage>
</organism>
<accession>A3LUX8</accession>
<evidence type="ECO:0000256" key="3">
    <source>
        <dbReference type="ARBA" id="ARBA00022989"/>
    </source>
</evidence>
<evidence type="ECO:0000256" key="6">
    <source>
        <dbReference type="SAM" id="MobiDB-lite"/>
    </source>
</evidence>
<comment type="similarity">
    <text evidence="5">Belongs to the copper transporter (Ctr) (TC 1.A.56) family. SLC31A subfamily.</text>
</comment>
<dbReference type="RefSeq" id="XP_001384702.2">
    <property type="nucleotide sequence ID" value="XM_001384665.1"/>
</dbReference>
<dbReference type="GO" id="GO:0005375">
    <property type="term" value="F:copper ion transmembrane transporter activity"/>
    <property type="evidence" value="ECO:0007669"/>
    <property type="project" value="UniProtKB-UniRule"/>
</dbReference>
<evidence type="ECO:0000256" key="1">
    <source>
        <dbReference type="ARBA" id="ARBA00004141"/>
    </source>
</evidence>
<proteinExistence type="inferred from homology"/>
<keyword evidence="5" id="KW-0186">Copper</keyword>
<feature type="transmembrane region" description="Helical" evidence="5">
    <location>
        <begin position="53"/>
        <end position="79"/>
    </location>
</feature>
<reference evidence="7 8" key="1">
    <citation type="journal article" date="2007" name="Nat. Biotechnol.">
        <title>Genome sequence of the lignocellulose-bioconverting and xylose-fermenting yeast Pichia stipitis.</title>
        <authorList>
            <person name="Jeffries T.W."/>
            <person name="Grigoriev I.V."/>
            <person name="Grimwood J."/>
            <person name="Laplaza J.M."/>
            <person name="Aerts A."/>
            <person name="Salamov A."/>
            <person name="Schmutz J."/>
            <person name="Lindquist E."/>
            <person name="Dehal P."/>
            <person name="Shapiro H."/>
            <person name="Jin Y.S."/>
            <person name="Passoth V."/>
            <person name="Richardson P.M."/>
        </authorList>
    </citation>
    <scope>NUCLEOTIDE SEQUENCE [LARGE SCALE GENOMIC DNA]</scope>
    <source>
        <strain evidence="8">ATCC 58785 / CBS 6054 / NBRC 10063 / NRRL Y-11545</strain>
    </source>
</reference>
<sequence>MGSSATGSMAMNVASSTMAMAMTSATDSASDSMDMGGHAMHMYFTTQYKNYPVLFSSLSAANGGQAFGIFLLLFVVAFLSRGLEFVRNYLEQVVWKNPIYVESHPGQKQQSHKEADVAVKSNIEHHSCWANSEQSSIKADSTNTTTEPLEGQHSASRTNQLPLASRFFRDVIRLTLCILPDLFNYTLMLAAMSFSLVYFFAVVLGSGIGRFVFERSSERLNVIPPSPFNTHC</sequence>
<dbReference type="EMBL" id="CP000499">
    <property type="protein sequence ID" value="ABN66673.2"/>
    <property type="molecule type" value="Genomic_DNA"/>
</dbReference>
<dbReference type="STRING" id="322104.A3LUX8"/>
<dbReference type="InterPro" id="IPR007274">
    <property type="entry name" value="Cop_transporter"/>
</dbReference>
<dbReference type="eggNOG" id="ENOG502QVCV">
    <property type="taxonomic scope" value="Eukaryota"/>
</dbReference>
<dbReference type="GO" id="GO:0005886">
    <property type="term" value="C:plasma membrane"/>
    <property type="evidence" value="ECO:0007669"/>
    <property type="project" value="TreeGrafter"/>
</dbReference>
<keyword evidence="3 5" id="KW-1133">Transmembrane helix</keyword>
<dbReference type="KEGG" id="pic:PICST_47431"/>
<comment type="subcellular location">
    <subcellularLocation>
        <location evidence="1 5">Membrane</location>
        <topology evidence="1 5">Multi-pass membrane protein</topology>
    </subcellularLocation>
</comment>
<evidence type="ECO:0000256" key="4">
    <source>
        <dbReference type="ARBA" id="ARBA00023136"/>
    </source>
</evidence>
<protein>
    <recommendedName>
        <fullName evidence="5">Copper transport protein</fullName>
    </recommendedName>
</protein>
<dbReference type="OMA" id="YLEEVVW"/>
<dbReference type="InParanoid" id="A3LUX8"/>
<feature type="region of interest" description="Disordered" evidence="6">
    <location>
        <begin position="132"/>
        <end position="155"/>
    </location>
</feature>
<name>A3LUX8_PICST</name>
<keyword evidence="5" id="KW-0813">Transport</keyword>
<evidence type="ECO:0000256" key="5">
    <source>
        <dbReference type="RuleBase" id="RU367022"/>
    </source>
</evidence>
<gene>
    <name evidence="7" type="ORF">PICST_47431</name>
</gene>
<dbReference type="PANTHER" id="PTHR12483:SF27">
    <property type="entry name" value="COPPER TRANSPORT PROTEIN CTR1"/>
    <property type="match status" value="1"/>
</dbReference>
<keyword evidence="5" id="KW-0187">Copper transport</keyword>
<dbReference type="OrthoDB" id="73901at2759"/>
<evidence type="ECO:0000256" key="2">
    <source>
        <dbReference type="ARBA" id="ARBA00022692"/>
    </source>
</evidence>
<keyword evidence="5" id="KW-0406">Ion transport</keyword>
<dbReference type="Proteomes" id="UP000002258">
    <property type="component" value="Chromosome 5"/>
</dbReference>
<evidence type="ECO:0000313" key="8">
    <source>
        <dbReference type="Proteomes" id="UP000002258"/>
    </source>
</evidence>
<evidence type="ECO:0000313" key="7">
    <source>
        <dbReference type="EMBL" id="ABN66673.2"/>
    </source>
</evidence>
<keyword evidence="2 5" id="KW-0812">Transmembrane</keyword>
<dbReference type="AlphaFoldDB" id="A3LUX8"/>
<dbReference type="PANTHER" id="PTHR12483">
    <property type="entry name" value="SOLUTE CARRIER FAMILY 31 COPPER TRANSPORTERS"/>
    <property type="match status" value="1"/>
</dbReference>
<dbReference type="Pfam" id="PF04145">
    <property type="entry name" value="Ctr"/>
    <property type="match status" value="1"/>
</dbReference>
<dbReference type="HOGENOM" id="CLU_093528_0_0_1"/>
<dbReference type="GeneID" id="4839492"/>
<keyword evidence="8" id="KW-1185">Reference proteome</keyword>
<keyword evidence="4 5" id="KW-0472">Membrane</keyword>